<feature type="domain" description="DUF2470" evidence="1">
    <location>
        <begin position="168"/>
        <end position="236"/>
    </location>
</feature>
<dbReference type="PANTHER" id="PTHR13343:SF17">
    <property type="entry name" value="CELLULAR REPRESSOR OF E1A-STIMULATED GENES, ISOFORM A"/>
    <property type="match status" value="1"/>
</dbReference>
<dbReference type="EMBL" id="JAUZMZ010000003">
    <property type="protein sequence ID" value="MEE2030736.1"/>
    <property type="molecule type" value="Genomic_DNA"/>
</dbReference>
<name>A0ABU7JL30_9NOCA</name>
<comment type="caution">
    <text evidence="2">The sequence shown here is derived from an EMBL/GenBank/DDBJ whole genome shotgun (WGS) entry which is preliminary data.</text>
</comment>
<sequence length="255" mass="27576">MHTTTTDIPAPTTAERVRTALSRADTTYLAVDGCDPVPTTVHHLHHDGDVAIVVPADSPAVALAWQSGAAGRPAVLELTDHSPLQLRNPVRSLIWLSGTLRPVDEPRLRAAEIAATLPHPGLLDVGHRAELLRLQLTSVVAADTTGAESVEIEDVLDCAPDPLAALETAWLQHLDEDHPDIVARIARRIPPPARHGRIRPLGVDRYGLRLRIESGAGDHDVRIPFPEPVDDPTELGRAVRLLVGCPFMNGLRPRP</sequence>
<dbReference type="Pfam" id="PF10615">
    <property type="entry name" value="DUF2470"/>
    <property type="match status" value="1"/>
</dbReference>
<dbReference type="InterPro" id="IPR019595">
    <property type="entry name" value="DUF2470"/>
</dbReference>
<evidence type="ECO:0000313" key="3">
    <source>
        <dbReference type="Proteomes" id="UP001331936"/>
    </source>
</evidence>
<proteinExistence type="predicted"/>
<organism evidence="2 3">
    <name type="scientific">Rhodococcus chondri</name>
    <dbReference type="NCBI Taxonomy" id="3065941"/>
    <lineage>
        <taxon>Bacteria</taxon>
        <taxon>Bacillati</taxon>
        <taxon>Actinomycetota</taxon>
        <taxon>Actinomycetes</taxon>
        <taxon>Mycobacteriales</taxon>
        <taxon>Nocardiaceae</taxon>
        <taxon>Rhodococcus</taxon>
    </lineage>
</organism>
<dbReference type="PANTHER" id="PTHR13343">
    <property type="entry name" value="CREG1 PROTEIN"/>
    <property type="match status" value="1"/>
</dbReference>
<dbReference type="Proteomes" id="UP001331936">
    <property type="component" value="Unassembled WGS sequence"/>
</dbReference>
<dbReference type="SUPFAM" id="SSF50475">
    <property type="entry name" value="FMN-binding split barrel"/>
    <property type="match status" value="1"/>
</dbReference>
<keyword evidence="3" id="KW-1185">Reference proteome</keyword>
<evidence type="ECO:0000313" key="2">
    <source>
        <dbReference type="EMBL" id="MEE2030736.1"/>
    </source>
</evidence>
<evidence type="ECO:0000259" key="1">
    <source>
        <dbReference type="Pfam" id="PF10615"/>
    </source>
</evidence>
<dbReference type="RefSeq" id="WP_330150160.1">
    <property type="nucleotide sequence ID" value="NZ_JAUZMZ010000003.1"/>
</dbReference>
<dbReference type="InterPro" id="IPR037119">
    <property type="entry name" value="Haem_oxidase_HugZ-like_sf"/>
</dbReference>
<dbReference type="Gene3D" id="3.20.180.10">
    <property type="entry name" value="PNP-oxidase-like"/>
    <property type="match status" value="1"/>
</dbReference>
<protein>
    <submittedName>
        <fullName evidence="2">DUF2470 domain-containing protein</fullName>
    </submittedName>
</protein>
<accession>A0ABU7JL30</accession>
<gene>
    <name evidence="2" type="ORF">Q8814_01160</name>
</gene>
<reference evidence="2 3" key="1">
    <citation type="submission" date="2023-08" db="EMBL/GenBank/DDBJ databases">
        <authorList>
            <person name="Girao M."/>
            <person name="Carvalho M.F."/>
        </authorList>
    </citation>
    <scope>NUCLEOTIDE SEQUENCE [LARGE SCALE GENOMIC DNA]</scope>
    <source>
        <strain evidence="2 3">CC-R104</strain>
    </source>
</reference>